<dbReference type="Pfam" id="PF02801">
    <property type="entry name" value="Ketoacyl-synt_C"/>
    <property type="match status" value="1"/>
</dbReference>
<keyword evidence="14" id="KW-1185">Reference proteome</keyword>
<dbReference type="InterPro" id="IPR018201">
    <property type="entry name" value="Ketoacyl_synth_AS"/>
</dbReference>
<dbReference type="GO" id="GO:0005886">
    <property type="term" value="C:plasma membrane"/>
    <property type="evidence" value="ECO:0007669"/>
    <property type="project" value="TreeGrafter"/>
</dbReference>
<dbReference type="InterPro" id="IPR014030">
    <property type="entry name" value="Ketoacyl_synth_N"/>
</dbReference>
<dbReference type="PROSITE" id="PS00606">
    <property type="entry name" value="KS3_1"/>
    <property type="match status" value="1"/>
</dbReference>
<dbReference type="SUPFAM" id="SSF53335">
    <property type="entry name" value="S-adenosyl-L-methionine-dependent methyltransferases"/>
    <property type="match status" value="1"/>
</dbReference>
<evidence type="ECO:0000313" key="13">
    <source>
        <dbReference type="EMBL" id="SES15615.1"/>
    </source>
</evidence>
<keyword evidence="7" id="KW-0677">Repeat</keyword>
<proteinExistence type="predicted"/>
<keyword evidence="3" id="KW-0596">Phosphopantetheine</keyword>
<dbReference type="InterPro" id="IPR013217">
    <property type="entry name" value="Methyltransf_12"/>
</dbReference>
<evidence type="ECO:0000256" key="5">
    <source>
        <dbReference type="ARBA" id="ARBA00022553"/>
    </source>
</evidence>
<evidence type="ECO:0000313" key="14">
    <source>
        <dbReference type="Proteomes" id="UP000182841"/>
    </source>
</evidence>
<name>A0A1H9V1K0_9ACTN</name>
<dbReference type="InterPro" id="IPR050091">
    <property type="entry name" value="PKS_NRPS_Biosynth_Enz"/>
</dbReference>
<dbReference type="SMART" id="SM00825">
    <property type="entry name" value="PKS_KS"/>
    <property type="match status" value="1"/>
</dbReference>
<dbReference type="PANTHER" id="PTHR43775:SF37">
    <property type="entry name" value="SI:DKEY-61P9.11"/>
    <property type="match status" value="1"/>
</dbReference>
<evidence type="ECO:0000256" key="4">
    <source>
        <dbReference type="ARBA" id="ARBA00022490"/>
    </source>
</evidence>
<dbReference type="GO" id="GO:0031177">
    <property type="term" value="F:phosphopantetheine binding"/>
    <property type="evidence" value="ECO:0007669"/>
    <property type="project" value="InterPro"/>
</dbReference>
<feature type="domain" description="Carrier" evidence="11">
    <location>
        <begin position="1095"/>
        <end position="1170"/>
    </location>
</feature>
<accession>A0A1H9V1K0</accession>
<keyword evidence="9" id="KW-0012">Acyltransferase</keyword>
<dbReference type="EMBL" id="FOGO01000010">
    <property type="protein sequence ID" value="SES15615.1"/>
    <property type="molecule type" value="Genomic_DNA"/>
</dbReference>
<dbReference type="Gene3D" id="3.40.47.10">
    <property type="match status" value="1"/>
</dbReference>
<evidence type="ECO:0000256" key="2">
    <source>
        <dbReference type="ARBA" id="ARBA00004792"/>
    </source>
</evidence>
<dbReference type="GO" id="GO:0004312">
    <property type="term" value="F:fatty acid synthase activity"/>
    <property type="evidence" value="ECO:0007669"/>
    <property type="project" value="TreeGrafter"/>
</dbReference>
<dbReference type="CDD" id="cd02440">
    <property type="entry name" value="AdoMet_MTases"/>
    <property type="match status" value="1"/>
</dbReference>
<dbReference type="InterPro" id="IPR009081">
    <property type="entry name" value="PP-bd_ACP"/>
</dbReference>
<dbReference type="GO" id="GO:0017000">
    <property type="term" value="P:antibiotic biosynthetic process"/>
    <property type="evidence" value="ECO:0007669"/>
    <property type="project" value="UniProtKB-ARBA"/>
</dbReference>
<dbReference type="PROSITE" id="PS50075">
    <property type="entry name" value="CARRIER"/>
    <property type="match status" value="1"/>
</dbReference>
<dbReference type="SMART" id="SM00823">
    <property type="entry name" value="PKS_PP"/>
    <property type="match status" value="2"/>
</dbReference>
<keyword evidence="6" id="KW-0808">Transferase</keyword>
<dbReference type="InterPro" id="IPR036736">
    <property type="entry name" value="ACP-like_sf"/>
</dbReference>
<dbReference type="PROSITE" id="PS52004">
    <property type="entry name" value="KS3_2"/>
    <property type="match status" value="1"/>
</dbReference>
<evidence type="ECO:0000256" key="9">
    <source>
        <dbReference type="ARBA" id="ARBA00023315"/>
    </source>
</evidence>
<gene>
    <name evidence="13" type="ORF">SAMN05421870_11046</name>
</gene>
<evidence type="ECO:0000256" key="7">
    <source>
        <dbReference type="ARBA" id="ARBA00022737"/>
    </source>
</evidence>
<dbReference type="Pfam" id="PF08242">
    <property type="entry name" value="Methyltransf_12"/>
    <property type="match status" value="1"/>
</dbReference>
<dbReference type="Gene3D" id="1.10.1200.10">
    <property type="entry name" value="ACP-like"/>
    <property type="match status" value="2"/>
</dbReference>
<evidence type="ECO:0000259" key="12">
    <source>
        <dbReference type="PROSITE" id="PS52004"/>
    </source>
</evidence>
<dbReference type="Pfam" id="PF22336">
    <property type="entry name" value="RhiE-like_linker"/>
    <property type="match status" value="1"/>
</dbReference>
<dbReference type="InterPro" id="IPR006162">
    <property type="entry name" value="Ppantetheine_attach_site"/>
</dbReference>
<dbReference type="InterPro" id="IPR016039">
    <property type="entry name" value="Thiolase-like"/>
</dbReference>
<dbReference type="InterPro" id="IPR020841">
    <property type="entry name" value="PKS_Beta-ketoAc_synthase_dom"/>
</dbReference>
<feature type="region of interest" description="Disordered" evidence="10">
    <location>
        <begin position="626"/>
        <end position="669"/>
    </location>
</feature>
<reference evidence="14" key="1">
    <citation type="submission" date="2016-10" db="EMBL/GenBank/DDBJ databases">
        <authorList>
            <person name="Varghese N."/>
            <person name="Submissions S."/>
        </authorList>
    </citation>
    <scope>NUCLEOTIDE SEQUENCE [LARGE SCALE GENOMIC DNA]</scope>
    <source>
        <strain evidence="14">CGMCC 4.6825</strain>
    </source>
</reference>
<comment type="subcellular location">
    <subcellularLocation>
        <location evidence="1">Cytoplasm</location>
    </subcellularLocation>
</comment>
<dbReference type="InterPro" id="IPR020806">
    <property type="entry name" value="PKS_PP-bd"/>
</dbReference>
<dbReference type="OrthoDB" id="3402193at2"/>
<dbReference type="Pfam" id="PF00109">
    <property type="entry name" value="ketoacyl-synt"/>
    <property type="match status" value="1"/>
</dbReference>
<dbReference type="Gene3D" id="3.40.50.150">
    <property type="entry name" value="Vaccinia Virus protein VP39"/>
    <property type="match status" value="1"/>
</dbReference>
<dbReference type="PROSITE" id="PS00012">
    <property type="entry name" value="PHOSPHOPANTETHEINE"/>
    <property type="match status" value="1"/>
</dbReference>
<dbReference type="SUPFAM" id="SSF47336">
    <property type="entry name" value="ACP-like"/>
    <property type="match status" value="2"/>
</dbReference>
<dbReference type="RefSeq" id="WP_075001885.1">
    <property type="nucleotide sequence ID" value="NZ_FOGO01000010.1"/>
</dbReference>
<organism evidence="13 14">
    <name type="scientific">Streptomyces qinglanensis</name>
    <dbReference type="NCBI Taxonomy" id="943816"/>
    <lineage>
        <taxon>Bacteria</taxon>
        <taxon>Bacillati</taxon>
        <taxon>Actinomycetota</taxon>
        <taxon>Actinomycetes</taxon>
        <taxon>Kitasatosporales</taxon>
        <taxon>Streptomycetaceae</taxon>
        <taxon>Streptomyces</taxon>
    </lineage>
</organism>
<sequence length="1187" mass="123608">MSEIVRVVEEAAAKLNLTTIAGLDLARSVSLVEAINTELGTNLSSGVVADHPDIGRLAAHVESVLAAQGPQEEVAIVGLHCRTGGAAGPEEFWDLVREGRDVTREIDDPVAVRMFQEAFPGAALPRYGAMPDTDAFDPGFFRIAPTEAAAMDAAQRVLLESSYHALEDAAIDAATLRGQRVGTVVGTTGLAPQAEYNAHSLLGSDTSVMVSRLAYHLDLAGPALAMDTACSSSLVALDLAARLLLSDEADLVLAGGVYAANHPGVFLTMQSLGTVSGTRRCRPFDAAADGMLVGEGVGMLVLKRLSDALRDNDRVHGVIRASGTNQDGRTSGITAPSTQAQAGLLRGVLNRSGVAAEDLGYFEAHGTGTTLGDPIEIAGITSAFEGLTDRTGYCPIGSVKANIGHTMGAAGVLGVIKVLLSMRAGAVPPAANFSTPSPHIDFSAAPVRVATEESAWVPGPDGRRHAAVSSFGYSGTNAHLVLSDLPAPARPQAARPGRHLVPLSARSEERLRAKAAELATALRGPLAGADLADVAYTLQVGREAMAQRAAVVADSTAELADRLEGIAAGESAEPQDLAPPLAEAARQWAAGEPVSWARLHLGAAPRRIGLPGYPFERHRYPHVWADGTPIERPTDGSAPMSPAASADSARGGGSAQPAGPAEETAPGVPSVLPELDAAAAAHLAEHPDRTSLRAALEAEELADELAALCEQLLLASLRRMGVFAAAGERYTVQELIGRLGVVAEHHRQLAGLVRLLVDAGHLAEDGDGFVTTERCAAATLQWEETEVDRLTGGLLERRPEMAGFAKLLTTCLDAYPDVLTGKRKAHEVLFPDGSFTAVEGVYHSDQDANALVARLVADYTAARLERDPEVPVAVVEVGAGTGGTTASVLPALSPYSDRVRYTYTDISRGFTRYGADRYGSEHDFLDTAVLDIERPAAAQGFAGGEYDVVLATNVLHATARIDRTLANARSLLRPGGILILLEVTRVQPFPTLTFGLMPGWWSFEDTRLPNGPLLSAPMWRQALERAGLGSVRAYSLLATREDRALESVLLAENAGATDTAAPVEPAVPAAAATATAPAAGRAAAPDGGGAAPATAEGGALEAMVAEAVAEVLGLASVAPADDFHELGGDSILATQVISRLRDHFPIELDLGGLFEAGTVAAMARLVEAELVDRIDELPESVVADMLA</sequence>
<dbReference type="Proteomes" id="UP000182841">
    <property type="component" value="Unassembled WGS sequence"/>
</dbReference>
<dbReference type="InterPro" id="IPR029063">
    <property type="entry name" value="SAM-dependent_MTases_sf"/>
</dbReference>
<keyword evidence="5" id="KW-0597">Phosphoprotein</keyword>
<dbReference type="GO" id="GO:0005737">
    <property type="term" value="C:cytoplasm"/>
    <property type="evidence" value="ECO:0007669"/>
    <property type="project" value="UniProtKB-SubCell"/>
</dbReference>
<dbReference type="GO" id="GO:0004315">
    <property type="term" value="F:3-oxoacyl-[acyl-carrier-protein] synthase activity"/>
    <property type="evidence" value="ECO:0007669"/>
    <property type="project" value="InterPro"/>
</dbReference>
<feature type="compositionally biased region" description="Low complexity" evidence="10">
    <location>
        <begin position="637"/>
        <end position="649"/>
    </location>
</feature>
<dbReference type="Gene3D" id="1.10.1240.100">
    <property type="match status" value="1"/>
</dbReference>
<dbReference type="PANTHER" id="PTHR43775">
    <property type="entry name" value="FATTY ACID SYNTHASE"/>
    <property type="match status" value="1"/>
</dbReference>
<feature type="domain" description="Ketosynthase family 3 (KS3)" evidence="12">
    <location>
        <begin position="71"/>
        <end position="484"/>
    </location>
</feature>
<dbReference type="GO" id="GO:0071770">
    <property type="term" value="P:DIM/DIP cell wall layer assembly"/>
    <property type="evidence" value="ECO:0007669"/>
    <property type="project" value="TreeGrafter"/>
</dbReference>
<dbReference type="AlphaFoldDB" id="A0A1H9V1K0"/>
<evidence type="ECO:0000256" key="1">
    <source>
        <dbReference type="ARBA" id="ARBA00004496"/>
    </source>
</evidence>
<evidence type="ECO:0000259" key="11">
    <source>
        <dbReference type="PROSITE" id="PS50075"/>
    </source>
</evidence>
<dbReference type="GO" id="GO:0006633">
    <property type="term" value="P:fatty acid biosynthetic process"/>
    <property type="evidence" value="ECO:0007669"/>
    <property type="project" value="InterPro"/>
</dbReference>
<dbReference type="InterPro" id="IPR054514">
    <property type="entry name" value="RhiE-like_linker"/>
</dbReference>
<dbReference type="SUPFAM" id="SSF53901">
    <property type="entry name" value="Thiolase-like"/>
    <property type="match status" value="1"/>
</dbReference>
<keyword evidence="8" id="KW-0511">Multifunctional enzyme</keyword>
<evidence type="ECO:0000256" key="10">
    <source>
        <dbReference type="SAM" id="MobiDB-lite"/>
    </source>
</evidence>
<dbReference type="CDD" id="cd00833">
    <property type="entry name" value="PKS"/>
    <property type="match status" value="1"/>
</dbReference>
<dbReference type="InterPro" id="IPR014031">
    <property type="entry name" value="Ketoacyl_synth_C"/>
</dbReference>
<dbReference type="STRING" id="943816.AN217_23315"/>
<protein>
    <submittedName>
        <fullName evidence="13">Polyketide synthase PksN</fullName>
    </submittedName>
</protein>
<comment type="pathway">
    <text evidence="2">Antibiotic biosynthesis.</text>
</comment>
<evidence type="ECO:0000256" key="3">
    <source>
        <dbReference type="ARBA" id="ARBA00022450"/>
    </source>
</evidence>
<evidence type="ECO:0000256" key="8">
    <source>
        <dbReference type="ARBA" id="ARBA00023268"/>
    </source>
</evidence>
<dbReference type="Pfam" id="PF00550">
    <property type="entry name" value="PP-binding"/>
    <property type="match status" value="1"/>
</dbReference>
<evidence type="ECO:0000256" key="6">
    <source>
        <dbReference type="ARBA" id="ARBA00022679"/>
    </source>
</evidence>
<keyword evidence="4" id="KW-0963">Cytoplasm</keyword>